<protein>
    <recommendedName>
        <fullName evidence="12">Prepilin peptidase</fullName>
    </recommendedName>
</protein>
<evidence type="ECO:0000256" key="1">
    <source>
        <dbReference type="ARBA" id="ARBA00004651"/>
    </source>
</evidence>
<dbReference type="InterPro" id="IPR010627">
    <property type="entry name" value="Prepilin_pept_A24_N"/>
</dbReference>
<dbReference type="GO" id="GO:0005886">
    <property type="term" value="C:plasma membrane"/>
    <property type="evidence" value="ECO:0007669"/>
    <property type="project" value="UniProtKB-SubCell"/>
</dbReference>
<evidence type="ECO:0000256" key="3">
    <source>
        <dbReference type="ARBA" id="ARBA00022475"/>
    </source>
</evidence>
<proteinExistence type="inferred from homology"/>
<keyword evidence="5 7" id="KW-1133">Transmembrane helix</keyword>
<evidence type="ECO:0008006" key="12">
    <source>
        <dbReference type="Google" id="ProtNLM"/>
    </source>
</evidence>
<evidence type="ECO:0000256" key="4">
    <source>
        <dbReference type="ARBA" id="ARBA00022692"/>
    </source>
</evidence>
<feature type="transmembrane region" description="Helical" evidence="7">
    <location>
        <begin position="9"/>
        <end position="30"/>
    </location>
</feature>
<dbReference type="PANTHER" id="PTHR30487:SF0">
    <property type="entry name" value="PREPILIN LEADER PEPTIDASE_N-METHYLTRANSFERASE-RELATED"/>
    <property type="match status" value="1"/>
</dbReference>
<feature type="transmembrane region" description="Helical" evidence="7">
    <location>
        <begin position="197"/>
        <end position="223"/>
    </location>
</feature>
<dbReference type="Pfam" id="PF06750">
    <property type="entry name" value="A24_N_bact"/>
    <property type="match status" value="1"/>
</dbReference>
<evidence type="ECO:0000256" key="6">
    <source>
        <dbReference type="ARBA" id="ARBA00023136"/>
    </source>
</evidence>
<dbReference type="InterPro" id="IPR050882">
    <property type="entry name" value="Prepilin_peptidase/N-MTase"/>
</dbReference>
<keyword evidence="3" id="KW-1003">Cell membrane</keyword>
<feature type="domain" description="Prepilin type IV endopeptidase peptidase" evidence="8">
    <location>
        <begin position="114"/>
        <end position="219"/>
    </location>
</feature>
<feature type="transmembrane region" description="Helical" evidence="7">
    <location>
        <begin position="160"/>
        <end position="177"/>
    </location>
</feature>
<organism evidence="10 11">
    <name type="scientific">Candidatus Magasanikbacteria bacterium RIFCSPHIGHO2_02_FULL_45_10</name>
    <dbReference type="NCBI Taxonomy" id="1798679"/>
    <lineage>
        <taxon>Bacteria</taxon>
        <taxon>Candidatus Magasanikiibacteriota</taxon>
    </lineage>
</organism>
<gene>
    <name evidence="10" type="ORF">A3D53_00265</name>
</gene>
<dbReference type="GO" id="GO:0004190">
    <property type="term" value="F:aspartic-type endopeptidase activity"/>
    <property type="evidence" value="ECO:0007669"/>
    <property type="project" value="InterPro"/>
</dbReference>
<accession>A0A1F6MBW8</accession>
<dbReference type="PANTHER" id="PTHR30487">
    <property type="entry name" value="TYPE 4 PREPILIN-LIKE PROTEINS LEADER PEPTIDE-PROCESSING ENZYME"/>
    <property type="match status" value="1"/>
</dbReference>
<evidence type="ECO:0000313" key="11">
    <source>
        <dbReference type="Proteomes" id="UP000176413"/>
    </source>
</evidence>
<dbReference type="InterPro" id="IPR000045">
    <property type="entry name" value="Prepilin_IV_endopep_pep"/>
</dbReference>
<reference evidence="10 11" key="1">
    <citation type="journal article" date="2016" name="Nat. Commun.">
        <title>Thousands of microbial genomes shed light on interconnected biogeochemical processes in an aquifer system.</title>
        <authorList>
            <person name="Anantharaman K."/>
            <person name="Brown C.T."/>
            <person name="Hug L.A."/>
            <person name="Sharon I."/>
            <person name="Castelle C.J."/>
            <person name="Probst A.J."/>
            <person name="Thomas B.C."/>
            <person name="Singh A."/>
            <person name="Wilkins M.J."/>
            <person name="Karaoz U."/>
            <person name="Brodie E.L."/>
            <person name="Williams K.H."/>
            <person name="Hubbard S.S."/>
            <person name="Banfield J.F."/>
        </authorList>
    </citation>
    <scope>NUCLEOTIDE SEQUENCE [LARGE SCALE GENOMIC DNA]</scope>
</reference>
<name>A0A1F6MBW8_9BACT</name>
<evidence type="ECO:0000259" key="9">
    <source>
        <dbReference type="Pfam" id="PF06750"/>
    </source>
</evidence>
<feature type="transmembrane region" description="Helical" evidence="7">
    <location>
        <begin position="81"/>
        <end position="98"/>
    </location>
</feature>
<dbReference type="Proteomes" id="UP000176413">
    <property type="component" value="Unassembled WGS sequence"/>
</dbReference>
<comment type="similarity">
    <text evidence="2">Belongs to the peptidase A24 family.</text>
</comment>
<dbReference type="Pfam" id="PF01478">
    <property type="entry name" value="Peptidase_A24"/>
    <property type="match status" value="1"/>
</dbReference>
<evidence type="ECO:0000256" key="2">
    <source>
        <dbReference type="ARBA" id="ARBA00005801"/>
    </source>
</evidence>
<comment type="caution">
    <text evidence="10">The sequence shown here is derived from an EMBL/GenBank/DDBJ whole genome shotgun (WGS) entry which is preliminary data.</text>
</comment>
<feature type="domain" description="Prepilin peptidase A24 N-terminal" evidence="9">
    <location>
        <begin position="16"/>
        <end position="96"/>
    </location>
</feature>
<keyword evidence="6 7" id="KW-0472">Membrane</keyword>
<evidence type="ECO:0000256" key="5">
    <source>
        <dbReference type="ARBA" id="ARBA00022989"/>
    </source>
</evidence>
<evidence type="ECO:0000256" key="7">
    <source>
        <dbReference type="SAM" id="Phobius"/>
    </source>
</evidence>
<dbReference type="Gene3D" id="1.20.120.1220">
    <property type="match status" value="1"/>
</dbReference>
<evidence type="ECO:0000313" key="10">
    <source>
        <dbReference type="EMBL" id="OGH69131.1"/>
    </source>
</evidence>
<dbReference type="GO" id="GO:0006465">
    <property type="term" value="P:signal peptide processing"/>
    <property type="evidence" value="ECO:0007669"/>
    <property type="project" value="TreeGrafter"/>
</dbReference>
<evidence type="ECO:0000259" key="8">
    <source>
        <dbReference type="Pfam" id="PF01478"/>
    </source>
</evidence>
<feature type="transmembrane region" description="Helical" evidence="7">
    <location>
        <begin position="235"/>
        <end position="258"/>
    </location>
</feature>
<comment type="subcellular location">
    <subcellularLocation>
        <location evidence="1">Cell membrane</location>
        <topology evidence="1">Multi-pass membrane protein</topology>
    </subcellularLocation>
</comment>
<keyword evidence="4 7" id="KW-0812">Transmembrane</keyword>
<dbReference type="AlphaFoldDB" id="A0A1F6MBW8"/>
<sequence length="261" mass="29111">MNVGNFPIMLYGVIAILGLAMGSFLNSWMWRVHGQKWRLGERSVCVHCGRVLGWQENIPLLSFVILKGRCRICAGPIPRSYFLVELATSLLFVAITFLHNQLPVFNSWHYARDLFFIIVLIVTFVYDAKYMLVLANLTWSAVAVGLLFNYFVLRMTVESLLIGMVVGGGFFVAQYAVSKGRWVGGGDVRLGFMIGAWLGWPLTVVALFFSYVLGALVSIPLLVSKKGTMRSAVPFATFLAVGSAVTLFWGEAIFEWYLSLL</sequence>
<dbReference type="EMBL" id="MFQA01000014">
    <property type="protein sequence ID" value="OGH69131.1"/>
    <property type="molecule type" value="Genomic_DNA"/>
</dbReference>
<feature type="transmembrane region" description="Helical" evidence="7">
    <location>
        <begin position="132"/>
        <end position="153"/>
    </location>
</feature>